<dbReference type="InterPro" id="IPR011747">
    <property type="entry name" value="CHP02241"/>
</dbReference>
<dbReference type="KEGG" id="tsu:Tresu_0248"/>
<dbReference type="RefSeq" id="WP_013700520.1">
    <property type="nucleotide sequence ID" value="NC_015385.1"/>
</dbReference>
<organism evidence="3 4">
    <name type="scientific">Treponema succinifaciens (strain ATCC 33096 / DSM 2489 / 6091)</name>
    <dbReference type="NCBI Taxonomy" id="869209"/>
    <lineage>
        <taxon>Bacteria</taxon>
        <taxon>Pseudomonadati</taxon>
        <taxon>Spirochaetota</taxon>
        <taxon>Spirochaetia</taxon>
        <taxon>Spirochaetales</taxon>
        <taxon>Treponemataceae</taxon>
        <taxon>Treponema</taxon>
    </lineage>
</organism>
<sequence>MSDDSKLRAYLFTVEIDGIETARFQKCEGLEAETYVYEVEEGGLNHNTRKFRGRTRFPNLILEKGITENDSLFNWFKETCLENKKLERKNGSVALKDTEGNEVKRWNFFRAFPCRWIGPKLVTNLGSDFAVERIGIAHEGVEVDNDLAEVSYGIATPVGKTWNDAQYVTSVWGKRNSFIVDNGEKTLSGHNGMDFAAPQGTRINAVKSGTVSKVENDEKNIHGYGKYIVITHEDGTSTLYAHQSKIIVYEGETVEAGEKIGEVGKTGKVTGPHLHLGYDGNKNGKFTNSEQLDDPAKLLYSDGN</sequence>
<dbReference type="Proteomes" id="UP000006852">
    <property type="component" value="Chromosome"/>
</dbReference>
<evidence type="ECO:0000313" key="3">
    <source>
        <dbReference type="EMBL" id="AEB13209.1"/>
    </source>
</evidence>
<reference evidence="4" key="2">
    <citation type="submission" date="2011-04" db="EMBL/GenBank/DDBJ databases">
        <title>The complete genome of chromosome of Treponema succinifaciens DSM 2489.</title>
        <authorList>
            <person name="Lucas S."/>
            <person name="Copeland A."/>
            <person name="Lapidus A."/>
            <person name="Bruce D."/>
            <person name="Goodwin L."/>
            <person name="Pitluck S."/>
            <person name="Peters L."/>
            <person name="Kyrpides N."/>
            <person name="Mavromatis K."/>
            <person name="Ivanova N."/>
            <person name="Ovchinnikova G."/>
            <person name="Teshima H."/>
            <person name="Detter J.C."/>
            <person name="Tapia R."/>
            <person name="Han C."/>
            <person name="Land M."/>
            <person name="Hauser L."/>
            <person name="Markowitz V."/>
            <person name="Cheng J.-F."/>
            <person name="Hugenholtz P."/>
            <person name="Woyke T."/>
            <person name="Wu D."/>
            <person name="Gronow S."/>
            <person name="Wellnitz S."/>
            <person name="Brambilla E."/>
            <person name="Klenk H.-P."/>
            <person name="Eisen J.A."/>
        </authorList>
    </citation>
    <scope>NUCLEOTIDE SEQUENCE [LARGE SCALE GENOMIC DNA]</scope>
    <source>
        <strain evidence="4">ATCC 33096 / DSM 2489 / 6091</strain>
    </source>
</reference>
<dbReference type="InterPro" id="IPR011055">
    <property type="entry name" value="Dup_hybrid_motif"/>
</dbReference>
<name>F2NUB6_TRES6</name>
<dbReference type="GO" id="GO:0004222">
    <property type="term" value="F:metalloendopeptidase activity"/>
    <property type="evidence" value="ECO:0007669"/>
    <property type="project" value="TreeGrafter"/>
</dbReference>
<dbReference type="GeneID" id="302999903"/>
<dbReference type="PANTHER" id="PTHR21666:SF270">
    <property type="entry name" value="MUREIN HYDROLASE ACTIVATOR ENVC"/>
    <property type="match status" value="1"/>
</dbReference>
<dbReference type="GO" id="GO:0005198">
    <property type="term" value="F:structural molecule activity"/>
    <property type="evidence" value="ECO:0007669"/>
    <property type="project" value="InterPro"/>
</dbReference>
<dbReference type="PANTHER" id="PTHR21666">
    <property type="entry name" value="PEPTIDASE-RELATED"/>
    <property type="match status" value="1"/>
</dbReference>
<dbReference type="InterPro" id="IPR016047">
    <property type="entry name" value="M23ase_b-sheet_dom"/>
</dbReference>
<dbReference type="AlphaFoldDB" id="F2NUB6"/>
<gene>
    <name evidence="3" type="ordered locus">Tresu_0248</name>
</gene>
<dbReference type="NCBIfam" id="TIGR02241">
    <property type="entry name" value="conserved hypothetical phage tail region protein"/>
    <property type="match status" value="1"/>
</dbReference>
<evidence type="ECO:0000256" key="1">
    <source>
        <dbReference type="SAM" id="MobiDB-lite"/>
    </source>
</evidence>
<dbReference type="InterPro" id="IPR010667">
    <property type="entry name" value="Phage_T4_Gp19"/>
</dbReference>
<evidence type="ECO:0000259" key="2">
    <source>
        <dbReference type="Pfam" id="PF01551"/>
    </source>
</evidence>
<proteinExistence type="predicted"/>
<accession>F2NUB6</accession>
<dbReference type="Pfam" id="PF01551">
    <property type="entry name" value="Peptidase_M23"/>
    <property type="match status" value="1"/>
</dbReference>
<dbReference type="OrthoDB" id="365043at2"/>
<feature type="domain" description="M23ase beta-sheet core" evidence="2">
    <location>
        <begin position="189"/>
        <end position="280"/>
    </location>
</feature>
<evidence type="ECO:0000313" key="4">
    <source>
        <dbReference type="Proteomes" id="UP000006852"/>
    </source>
</evidence>
<dbReference type="HOGENOM" id="CLU_915106_0_0_12"/>
<dbReference type="eggNOG" id="COG0739">
    <property type="taxonomic scope" value="Bacteria"/>
</dbReference>
<dbReference type="STRING" id="869209.Tresu_0248"/>
<protein>
    <recommendedName>
        <fullName evidence="2">M23ase beta-sheet core domain-containing protein</fullName>
    </recommendedName>
</protein>
<dbReference type="Gene3D" id="2.70.70.10">
    <property type="entry name" value="Glucose Permease (Domain IIA)"/>
    <property type="match status" value="1"/>
</dbReference>
<keyword evidence="4" id="KW-1185">Reference proteome</keyword>
<dbReference type="CDD" id="cd12797">
    <property type="entry name" value="M23_peptidase"/>
    <property type="match status" value="1"/>
</dbReference>
<dbReference type="EMBL" id="CP002631">
    <property type="protein sequence ID" value="AEB13209.1"/>
    <property type="molecule type" value="Genomic_DNA"/>
</dbReference>
<feature type="region of interest" description="Disordered" evidence="1">
    <location>
        <begin position="279"/>
        <end position="304"/>
    </location>
</feature>
<dbReference type="InterPro" id="IPR050570">
    <property type="entry name" value="Cell_wall_metabolism_enzyme"/>
</dbReference>
<reference evidence="3 4" key="1">
    <citation type="journal article" date="2011" name="Stand. Genomic Sci.">
        <title>Complete genome sequence of Treponema succinifaciens type strain (6091).</title>
        <authorList>
            <person name="Han C."/>
            <person name="Gronow S."/>
            <person name="Teshima H."/>
            <person name="Lapidus A."/>
            <person name="Nolan M."/>
            <person name="Lucas S."/>
            <person name="Hammon N."/>
            <person name="Deshpande S."/>
            <person name="Cheng J.F."/>
            <person name="Zeytun A."/>
            <person name="Tapia R."/>
            <person name="Goodwin L."/>
            <person name="Pitluck S."/>
            <person name="Liolios K."/>
            <person name="Pagani I."/>
            <person name="Ivanova N."/>
            <person name="Mavromatis K."/>
            <person name="Mikhailova N."/>
            <person name="Huntemann M."/>
            <person name="Pati A."/>
            <person name="Chen A."/>
            <person name="Palaniappan K."/>
            <person name="Land M."/>
            <person name="Hauser L."/>
            <person name="Brambilla E.M."/>
            <person name="Rohde M."/>
            <person name="Goker M."/>
            <person name="Woyke T."/>
            <person name="Bristow J."/>
            <person name="Eisen J.A."/>
            <person name="Markowitz V."/>
            <person name="Hugenholtz P."/>
            <person name="Kyrpides N.C."/>
            <person name="Klenk H.P."/>
            <person name="Detter J.C."/>
        </authorList>
    </citation>
    <scope>NUCLEOTIDE SEQUENCE [LARGE SCALE GENOMIC DNA]</scope>
    <source>
        <strain evidence="4">ATCC 33096 / DSM 2489 / 6091</strain>
    </source>
</reference>
<dbReference type="SUPFAM" id="SSF51261">
    <property type="entry name" value="Duplicated hybrid motif"/>
    <property type="match status" value="1"/>
</dbReference>
<dbReference type="Pfam" id="PF06841">
    <property type="entry name" value="Phage_T4_gp19"/>
    <property type="match status" value="1"/>
</dbReference>